<accession>A0A3M5R3S3</accession>
<gene>
    <name evidence="3" type="ORF">ALP36_05914</name>
</gene>
<dbReference type="EMBL" id="RBTT01000354">
    <property type="protein sequence ID" value="RMU03706.1"/>
    <property type="molecule type" value="Genomic_DNA"/>
</dbReference>
<name>A0A3M5R3S3_9PSED</name>
<feature type="non-terminal residue" evidence="3">
    <location>
        <position position="657"/>
    </location>
</feature>
<keyword evidence="1" id="KW-0812">Transmembrane</keyword>
<feature type="chain" id="PRO_5018091204" evidence="2">
    <location>
        <begin position="23"/>
        <end position="657"/>
    </location>
</feature>
<protein>
    <submittedName>
        <fullName evidence="3">Uncharacterized protein</fullName>
    </submittedName>
</protein>
<evidence type="ECO:0000313" key="4">
    <source>
        <dbReference type="Proteomes" id="UP000274212"/>
    </source>
</evidence>
<feature type="signal peptide" evidence="2">
    <location>
        <begin position="1"/>
        <end position="22"/>
    </location>
</feature>
<feature type="transmembrane region" description="Helical" evidence="1">
    <location>
        <begin position="136"/>
        <end position="154"/>
    </location>
</feature>
<evidence type="ECO:0000256" key="2">
    <source>
        <dbReference type="SAM" id="SignalP"/>
    </source>
</evidence>
<dbReference type="Proteomes" id="UP000274212">
    <property type="component" value="Unassembled WGS sequence"/>
</dbReference>
<proteinExistence type="predicted"/>
<evidence type="ECO:0000256" key="1">
    <source>
        <dbReference type="SAM" id="Phobius"/>
    </source>
</evidence>
<keyword evidence="1" id="KW-1133">Transmembrane helix</keyword>
<dbReference type="AlphaFoldDB" id="A0A3M5R3S3"/>
<keyword evidence="2" id="KW-0732">Signal</keyword>
<sequence>MKLTKVFALTTLTLAVHFSAYSADAQSVPCAFTQIEVDGVKHTVTDSSYTICKEDAAGTLVNTLNNPKHIYENLWNAFSSDGGFRIGNSTNVADTLVAVQDAIFYLAAIIAGVAAFSFVGLFFFVNREREDKDKKYLWQAFGAAAAFILAATATNTNLNYLANRYLIASASKAAGSIDQARELDQIKKTVFEFFSSLEAVGNSNNLTAIAMQDVVTTNYIDAQAYQSFSKDYSDGSFLSIIQHDLSYKDFLNRINACNVIKPNYILSTNTNWSLSELDVGWVKKNTSIKFGHVNECSDDAYLYRPEVYGYTYGKLGEITFPTLDLESKYFSTENYKDKVTAIKRYVDQKSNYSPQFANNAFNAFRNSPVKAAILEKINKGVSIDIGSLRNVAIMDEIFSKCAATTDAELASLSKDLNKSKSEIRYETLLECRDAFFGKNKNGIDSTTELYKSALTQAKNIYKQYCGIKEAGDRIAAKVNSNSYVPFTDAEKTQIEPQCFSFDKEGLKYLSTLTPRDIVEADKTVMLENNLVASYFDHVNAAFAKGFYDWYMANETNLPPEDKKKYGPMMRFPLLLISTSSNASDLYDATGEVSPSITSTIPWYETSNFLNWNVLAEEDNISQEKFDSVTLPKIRLDKHLNNGNATASGNETSLSNFK</sequence>
<comment type="caution">
    <text evidence="3">The sequence shown here is derived from an EMBL/GenBank/DDBJ whole genome shotgun (WGS) entry which is preliminary data.</text>
</comment>
<dbReference type="RefSeq" id="WP_147478050.1">
    <property type="nucleotide sequence ID" value="NZ_RBTT01000354.1"/>
</dbReference>
<keyword evidence="1" id="KW-0472">Membrane</keyword>
<organism evidence="3 4">
    <name type="scientific">Pseudomonas syringae pv. coriandricola</name>
    <dbReference type="NCBI Taxonomy" id="264453"/>
    <lineage>
        <taxon>Bacteria</taxon>
        <taxon>Pseudomonadati</taxon>
        <taxon>Pseudomonadota</taxon>
        <taxon>Gammaproteobacteria</taxon>
        <taxon>Pseudomonadales</taxon>
        <taxon>Pseudomonadaceae</taxon>
        <taxon>Pseudomonas</taxon>
    </lineage>
</organism>
<evidence type="ECO:0000313" key="3">
    <source>
        <dbReference type="EMBL" id="RMU03706.1"/>
    </source>
</evidence>
<reference evidence="3 4" key="1">
    <citation type="submission" date="2018-08" db="EMBL/GenBank/DDBJ databases">
        <title>Recombination of ecologically and evolutionarily significant loci maintains genetic cohesion in the Pseudomonas syringae species complex.</title>
        <authorList>
            <person name="Dillon M."/>
            <person name="Thakur S."/>
            <person name="Almeida R.N.D."/>
            <person name="Weir B.S."/>
            <person name="Guttman D.S."/>
        </authorList>
    </citation>
    <scope>NUCLEOTIDE SEQUENCE [LARGE SCALE GENOMIC DNA]</scope>
    <source>
        <strain evidence="3 4">ICMP 9829</strain>
    </source>
</reference>
<feature type="transmembrane region" description="Helical" evidence="1">
    <location>
        <begin position="102"/>
        <end position="124"/>
    </location>
</feature>